<evidence type="ECO:0000313" key="3">
    <source>
        <dbReference type="Proteomes" id="UP001589789"/>
    </source>
</evidence>
<proteinExistence type="predicted"/>
<comment type="caution">
    <text evidence="2">The sequence shown here is derived from an EMBL/GenBank/DDBJ whole genome shotgun (WGS) entry which is preliminary data.</text>
</comment>
<keyword evidence="3" id="KW-1185">Reference proteome</keyword>
<sequence>MSPFSPLDLLQAHPWQRVSFTTYALSLSFFESVVLDGLIRNGAREALVLADVEGVRSALSELGARRVGRDYEVEPVAIEGGRVFHPKLIVLASDTETHLVVGSGNLTFGGWGGNLEAFDHLHAGFAADAMDDTASFFEALADTRRVRHDAQAGCLRVAEDLRRAAAPGARPGRVRLLHSLERPILEQLSELADELGGAERLAVASPFWDGGVALDRLCRRLGLSRAYVHAHRGGVVEGTAGSNWPRAANVKVEPVCVEVLDAVDPSDKARLLHAKLFEVVCRKGRLVLSGSANATTAALGGGGNVEACVVRIQREATVGWNWQPAEPLTERPAEDDNGADLEAKGGVLRAVLNGDEVTGRVMLGSLTGPADAFAVSAEGRRALGTTVVRAGGSFSLHSPGLELEGWKGTRLVLRLEVGGAAAEGFVSFAAFAEIVRRAGPIASRLFAMLAGTEVPADVAAVMSWAVENPNRLSRGAPAAGTGGGGSEADPGGTARIAGLLDGPAAPTGPVTIGGGGTSGWKRFLEGLFAVLRECRGPLPGAADGHASDEDEDDGDTETGAQVASGRRQLPKADAEAAKALDNFERLFVLLVEGTLIHRDYATAFELTQYVCDRLRPDAVTAQRYLHRLVVAFTEGNVPEAFKQAAAATALVALVLEPDTDDALKRARFRVLRIGLNPNGSAPDVSSVERFRALLAPNADLLSSWSRLGTVITMPEQIRAYLADMRLGRASGCYPDLKAEDREWPLLERAIANEADRRKVLTVARGADFCPKHGRVLPRNEAQRLRQRSVARALDCCGSVLLCEEI</sequence>
<accession>A0ABV6ITK5</accession>
<name>A0ABV6ITK5_9PROT</name>
<evidence type="ECO:0008006" key="4">
    <source>
        <dbReference type="Google" id="ProtNLM"/>
    </source>
</evidence>
<dbReference type="EMBL" id="JBHLVZ010000041">
    <property type="protein sequence ID" value="MFC0386882.1"/>
    <property type="molecule type" value="Genomic_DNA"/>
</dbReference>
<dbReference type="CDD" id="cd09176">
    <property type="entry name" value="PLDc_unchar6"/>
    <property type="match status" value="1"/>
</dbReference>
<gene>
    <name evidence="2" type="ORF">ACFFIC_15195</name>
</gene>
<dbReference type="RefSeq" id="WP_377051787.1">
    <property type="nucleotide sequence ID" value="NZ_JBHLVZ010000041.1"/>
</dbReference>
<dbReference type="CDD" id="cd09117">
    <property type="entry name" value="PLDc_Bfil_DEXD_like"/>
    <property type="match status" value="1"/>
</dbReference>
<dbReference type="Proteomes" id="UP001589789">
    <property type="component" value="Unassembled WGS sequence"/>
</dbReference>
<organism evidence="2 3">
    <name type="scientific">Muricoccus vinaceus</name>
    <dbReference type="NCBI Taxonomy" id="424704"/>
    <lineage>
        <taxon>Bacteria</taxon>
        <taxon>Pseudomonadati</taxon>
        <taxon>Pseudomonadota</taxon>
        <taxon>Alphaproteobacteria</taxon>
        <taxon>Acetobacterales</taxon>
        <taxon>Roseomonadaceae</taxon>
        <taxon>Muricoccus</taxon>
    </lineage>
</organism>
<evidence type="ECO:0000313" key="2">
    <source>
        <dbReference type="EMBL" id="MFC0386882.1"/>
    </source>
</evidence>
<feature type="region of interest" description="Disordered" evidence="1">
    <location>
        <begin position="539"/>
        <end position="569"/>
    </location>
</feature>
<reference evidence="2 3" key="1">
    <citation type="submission" date="2024-09" db="EMBL/GenBank/DDBJ databases">
        <authorList>
            <person name="Sun Q."/>
            <person name="Mori K."/>
        </authorList>
    </citation>
    <scope>NUCLEOTIDE SEQUENCE [LARGE SCALE GENOMIC DNA]</scope>
    <source>
        <strain evidence="2 3">CCM 7468</strain>
    </source>
</reference>
<dbReference type="InterPro" id="IPR059166">
    <property type="entry name" value="PLD-like_cat"/>
</dbReference>
<dbReference type="Gene3D" id="3.30.870.10">
    <property type="entry name" value="Endonuclease Chain A"/>
    <property type="match status" value="1"/>
</dbReference>
<feature type="region of interest" description="Disordered" evidence="1">
    <location>
        <begin position="472"/>
        <end position="500"/>
    </location>
</feature>
<protein>
    <recommendedName>
        <fullName evidence="4">PLD phosphodiesterase domain-containing protein</fullName>
    </recommendedName>
</protein>
<evidence type="ECO:0000256" key="1">
    <source>
        <dbReference type="SAM" id="MobiDB-lite"/>
    </source>
</evidence>